<dbReference type="PANTHER" id="PTHR40065">
    <property type="entry name" value="RNA-BINDING PROTEIN YHBY"/>
    <property type="match status" value="1"/>
</dbReference>
<dbReference type="InterPro" id="IPR001890">
    <property type="entry name" value="RNA-binding_CRM"/>
</dbReference>
<dbReference type="InterPro" id="IPR035920">
    <property type="entry name" value="YhbY-like_sf"/>
</dbReference>
<evidence type="ECO:0000313" key="6">
    <source>
        <dbReference type="Proteomes" id="UP000237153"/>
    </source>
</evidence>
<evidence type="ECO:0000313" key="5">
    <source>
        <dbReference type="EMBL" id="PMB75784.1"/>
    </source>
</evidence>
<dbReference type="Gene3D" id="6.20.50.20">
    <property type="match status" value="1"/>
</dbReference>
<dbReference type="PANTHER" id="PTHR40065:SF3">
    <property type="entry name" value="RNA-BINDING PROTEIN YHBY"/>
    <property type="match status" value="1"/>
</dbReference>
<dbReference type="SUPFAM" id="SSF75471">
    <property type="entry name" value="YhbY-like"/>
    <property type="match status" value="1"/>
</dbReference>
<evidence type="ECO:0000256" key="2">
    <source>
        <dbReference type="PROSITE-ProRule" id="PRU00626"/>
    </source>
</evidence>
<sequence>MNKRKKYVRLAYNEMERVFYKATFLFFEYRSVDFLRYGGRYIKSIAQKTNLPVRDDLKHFICKRCGAILIPGVNSSYRIHSKSGNSYLKVKCLNCGYSKKIIFKPRDVVKSKMVRADINIGKNGINERIIKEIDTRLKVKKVVKIRINKNFIESSGEEREEIAKKVSSLLNAELVEIRGNTFILKRNL</sequence>
<comment type="caution">
    <text evidence="5">The sequence shown here is derived from an EMBL/GenBank/DDBJ whole genome shotgun (WGS) entry which is preliminary data.</text>
</comment>
<dbReference type="Pfam" id="PF01985">
    <property type="entry name" value="CRS1_YhbY"/>
    <property type="match status" value="1"/>
</dbReference>
<dbReference type="EMBL" id="DSFH01000002">
    <property type="protein sequence ID" value="HEW63460.1"/>
    <property type="molecule type" value="Genomic_DNA"/>
</dbReference>
<dbReference type="SMART" id="SM01103">
    <property type="entry name" value="CRS1_YhbY"/>
    <property type="match status" value="1"/>
</dbReference>
<feature type="domain" description="CRM" evidence="3">
    <location>
        <begin position="95"/>
        <end position="188"/>
    </location>
</feature>
<dbReference type="GO" id="GO:0006396">
    <property type="term" value="P:RNA processing"/>
    <property type="evidence" value="ECO:0007669"/>
    <property type="project" value="InterPro"/>
</dbReference>
<proteinExistence type="predicted"/>
<evidence type="ECO:0000259" key="3">
    <source>
        <dbReference type="PROSITE" id="PS51295"/>
    </source>
</evidence>
<keyword evidence="1 2" id="KW-0694">RNA-binding</keyword>
<dbReference type="InterPro" id="IPR007175">
    <property type="entry name" value="Rpr2/Snm1/Rpp21"/>
</dbReference>
<dbReference type="RefSeq" id="WP_148683761.1">
    <property type="nucleotide sequence ID" value="NZ_DSFH01000002.1"/>
</dbReference>
<dbReference type="Pfam" id="PF04032">
    <property type="entry name" value="Rpr2"/>
    <property type="match status" value="1"/>
</dbReference>
<reference evidence="5 6" key="1">
    <citation type="submission" date="2018-01" db="EMBL/GenBank/DDBJ databases">
        <title>Metagenomic assembled genomes from two thermal pools in the Uzon Caldera, Kamchatka, Russia.</title>
        <authorList>
            <person name="Wilkins L."/>
            <person name="Ettinger C."/>
        </authorList>
    </citation>
    <scope>NUCLEOTIDE SEQUENCE [LARGE SCALE GENOMIC DNA]</scope>
    <source>
        <strain evidence="5">ZAV-06</strain>
    </source>
</reference>
<gene>
    <name evidence="5" type="ORF">C0188_01590</name>
    <name evidence="4" type="ORF">ENO39_00125</name>
</gene>
<dbReference type="Proteomes" id="UP000237153">
    <property type="component" value="Unassembled WGS sequence"/>
</dbReference>
<dbReference type="EMBL" id="PNIM01000006">
    <property type="protein sequence ID" value="PMB75784.1"/>
    <property type="molecule type" value="Genomic_DNA"/>
</dbReference>
<dbReference type="PROSITE" id="PS51295">
    <property type="entry name" value="CRM"/>
    <property type="match status" value="1"/>
</dbReference>
<dbReference type="Proteomes" id="UP000886076">
    <property type="component" value="Unassembled WGS sequence"/>
</dbReference>
<protein>
    <recommendedName>
        <fullName evidence="3">CRM domain-containing protein</fullName>
    </recommendedName>
</protein>
<dbReference type="GO" id="GO:0003723">
    <property type="term" value="F:RNA binding"/>
    <property type="evidence" value="ECO:0007669"/>
    <property type="project" value="UniProtKB-UniRule"/>
</dbReference>
<organism evidence="5 6">
    <name type="scientific">Fervidicoccus fontis</name>
    <dbReference type="NCBI Taxonomy" id="683846"/>
    <lineage>
        <taxon>Archaea</taxon>
        <taxon>Thermoproteota</taxon>
        <taxon>Thermoprotei</taxon>
        <taxon>Fervidicoccales</taxon>
        <taxon>Fervidicoccaceae</taxon>
        <taxon>Fervidicoccus</taxon>
    </lineage>
</organism>
<dbReference type="AlphaFoldDB" id="A0A2J6N363"/>
<evidence type="ECO:0000313" key="4">
    <source>
        <dbReference type="EMBL" id="HEW63460.1"/>
    </source>
</evidence>
<reference evidence="4" key="2">
    <citation type="journal article" date="2020" name="mSystems">
        <title>Genome- and Community-Level Interaction Insights into Carbon Utilization and Element Cycling Functions of Hydrothermarchaeota in Hydrothermal Sediment.</title>
        <authorList>
            <person name="Zhou Z."/>
            <person name="Liu Y."/>
            <person name="Xu W."/>
            <person name="Pan J."/>
            <person name="Luo Z.H."/>
            <person name="Li M."/>
        </authorList>
    </citation>
    <scope>NUCLEOTIDE SEQUENCE [LARGE SCALE GENOMIC DNA]</scope>
    <source>
        <strain evidence="4">SpSt-1261</strain>
    </source>
</reference>
<dbReference type="Gene3D" id="3.30.110.60">
    <property type="entry name" value="YhbY-like"/>
    <property type="match status" value="1"/>
</dbReference>
<accession>A0A2J6N363</accession>
<dbReference type="InterPro" id="IPR051925">
    <property type="entry name" value="RNA-binding_domain"/>
</dbReference>
<name>A0A2J6N363_9CREN</name>
<dbReference type="GeneID" id="12450367"/>
<evidence type="ECO:0000256" key="1">
    <source>
        <dbReference type="ARBA" id="ARBA00022884"/>
    </source>
</evidence>